<dbReference type="RefSeq" id="WP_171399686.1">
    <property type="nucleotide sequence ID" value="NZ_CP049838.1"/>
</dbReference>
<dbReference type="AlphaFoldDB" id="A0A6M4WUY8"/>
<keyword evidence="2" id="KW-1185">Reference proteome</keyword>
<sequence>MTTRTGPQTYPGASQAHRYQGKFGGDDMEVNVVVLHTTEGRTLPDYGGGASAPTLTCVPDFAARRLKWWQHFDIDTSARALLNLAGGVETNTNNVCQLEMVGTCDPATRAKWLKAGLVQDKDFIYWPQAPDWALRDVAEFLAWMHTKHSVPLSGPSKWPAYPTSYANGGGQRMNDAAWNAFRGVCGHMHVDENSHGDPGALDFAKLLAFAKEAAGAPSTPVVEAKYEPFPGAAWFRKNPRSAIVTALGKRLVAVGCSAYEDGPGPQWTEADRKSYARWQRKLGYTGAAADGWPGATSWAALKVPNV</sequence>
<dbReference type="Proteomes" id="UP000502665">
    <property type="component" value="Chromosome"/>
</dbReference>
<accession>A0A6M4WUY8</accession>
<dbReference type="EMBL" id="CP049838">
    <property type="protein sequence ID" value="QJT04344.1"/>
    <property type="molecule type" value="Genomic_DNA"/>
</dbReference>
<evidence type="ECO:0000313" key="2">
    <source>
        <dbReference type="Proteomes" id="UP000502665"/>
    </source>
</evidence>
<dbReference type="InterPro" id="IPR047763">
    <property type="entry name" value="PG_bind_dom_phiBT1-type"/>
</dbReference>
<proteinExistence type="predicted"/>
<dbReference type="NCBIfam" id="NF038080">
    <property type="entry name" value="PG_bind_siph"/>
    <property type="match status" value="1"/>
</dbReference>
<reference evidence="1" key="1">
    <citation type="submission" date="2020-03" db="EMBL/GenBank/DDBJ databases">
        <title>Molecular networking-based the target discovery of potent antiproliferative macrolactams: 5/6/7/16 polycyclic ansamycins and glycosylated trienomycin from Streptomyces cacaoi subsp. asoensis.</title>
        <authorList>
            <person name="Liu L.-L."/>
        </authorList>
    </citation>
    <scope>NUCLEOTIDE SEQUENCE [LARGE SCALE GENOMIC DNA]</scope>
    <source>
        <strain evidence="1">H2S5</strain>
    </source>
</reference>
<protein>
    <submittedName>
        <fullName evidence="1">N-acetylmuramoyl-L-alanine amidase</fullName>
    </submittedName>
</protein>
<organism evidence="1 2">
    <name type="scientific">Streptomyces asoensis</name>
    <dbReference type="NCBI Taxonomy" id="249586"/>
    <lineage>
        <taxon>Bacteria</taxon>
        <taxon>Bacillati</taxon>
        <taxon>Actinomycetota</taxon>
        <taxon>Actinomycetes</taxon>
        <taxon>Kitasatosporales</taxon>
        <taxon>Streptomycetaceae</taxon>
        <taxon>Streptomyces</taxon>
    </lineage>
</organism>
<evidence type="ECO:0000313" key="1">
    <source>
        <dbReference type="EMBL" id="QJT04344.1"/>
    </source>
</evidence>
<gene>
    <name evidence="1" type="ORF">G9272_32010</name>
</gene>
<name>A0A6M4WUY8_9ACTN</name>